<organism evidence="3 4">
    <name type="scientific">Cytobacillus spartinae</name>
    <dbReference type="NCBI Taxonomy" id="3299023"/>
    <lineage>
        <taxon>Bacteria</taxon>
        <taxon>Bacillati</taxon>
        <taxon>Bacillota</taxon>
        <taxon>Bacilli</taxon>
        <taxon>Bacillales</taxon>
        <taxon>Bacillaceae</taxon>
        <taxon>Cytobacillus</taxon>
    </lineage>
</organism>
<gene>
    <name evidence="3" type="ORF">ACFYKX_17405</name>
</gene>
<protein>
    <submittedName>
        <fullName evidence="3">Uncharacterized protein</fullName>
    </submittedName>
</protein>
<evidence type="ECO:0000313" key="4">
    <source>
        <dbReference type="Proteomes" id="UP001601059"/>
    </source>
</evidence>
<comment type="caution">
    <text evidence="3">The sequence shown here is derived from an EMBL/GenBank/DDBJ whole genome shotgun (WGS) entry which is preliminary data.</text>
</comment>
<proteinExistence type="predicted"/>
<reference evidence="3 4" key="1">
    <citation type="submission" date="2024-08" db="EMBL/GenBank/DDBJ databases">
        <title>Two novel Cytobacillus novel species.</title>
        <authorList>
            <person name="Liu G."/>
        </authorList>
    </citation>
    <scope>NUCLEOTIDE SEQUENCE [LARGE SCALE GENOMIC DNA]</scope>
    <source>
        <strain evidence="3 4">FJAT-54145</strain>
    </source>
</reference>
<evidence type="ECO:0000256" key="1">
    <source>
        <dbReference type="SAM" id="Phobius"/>
    </source>
</evidence>
<keyword evidence="2" id="KW-0732">Signal</keyword>
<dbReference type="Proteomes" id="UP001601059">
    <property type="component" value="Unassembled WGS sequence"/>
</dbReference>
<sequence>MKLYHFIITSILFFALPNLIMAAPDPTELKELKEETPLHIVGEVLEDELVKVHKKEDHDTQTRIMTIKIHEIIRQKEHSYINGDVIKVAYHYLPTWVDYSGGGSIQVVKGDKLKLWLQFEDGTFTPLLGISGVEMITANGERIEYVNQPLLLKVKGAWLDLAHNHLPYAVAVLILLLLTVIIWLGSKSWKDESYKH</sequence>
<keyword evidence="4" id="KW-1185">Reference proteome</keyword>
<keyword evidence="1" id="KW-0812">Transmembrane</keyword>
<dbReference type="RefSeq" id="WP_389362344.1">
    <property type="nucleotide sequence ID" value="NZ_JBIACK010000009.1"/>
</dbReference>
<name>A0ABW6KI51_9BACI</name>
<feature type="transmembrane region" description="Helical" evidence="1">
    <location>
        <begin position="166"/>
        <end position="185"/>
    </location>
</feature>
<evidence type="ECO:0000313" key="3">
    <source>
        <dbReference type="EMBL" id="MFE8702377.1"/>
    </source>
</evidence>
<dbReference type="EMBL" id="JBIACK010000009">
    <property type="protein sequence ID" value="MFE8702377.1"/>
    <property type="molecule type" value="Genomic_DNA"/>
</dbReference>
<evidence type="ECO:0000256" key="2">
    <source>
        <dbReference type="SAM" id="SignalP"/>
    </source>
</evidence>
<keyword evidence="1" id="KW-1133">Transmembrane helix</keyword>
<feature type="signal peptide" evidence="2">
    <location>
        <begin position="1"/>
        <end position="22"/>
    </location>
</feature>
<keyword evidence="1" id="KW-0472">Membrane</keyword>
<accession>A0ABW6KI51</accession>
<feature type="chain" id="PRO_5045459107" evidence="2">
    <location>
        <begin position="23"/>
        <end position="196"/>
    </location>
</feature>